<keyword evidence="8" id="KW-0131">Cell cycle</keyword>
<evidence type="ECO:0000256" key="6">
    <source>
        <dbReference type="ARBA" id="ARBA00023125"/>
    </source>
</evidence>
<dbReference type="Gene3D" id="1.10.150.130">
    <property type="match status" value="1"/>
</dbReference>
<dbReference type="InterPro" id="IPR002104">
    <property type="entry name" value="Integrase_catalytic"/>
</dbReference>
<reference evidence="12 13" key="1">
    <citation type="submission" date="2018-06" db="EMBL/GenBank/DDBJ databases">
        <authorList>
            <consortium name="Pathogen Informatics"/>
            <person name="Doyle S."/>
        </authorList>
    </citation>
    <scope>NUCLEOTIDE SEQUENCE [LARGE SCALE GENOMIC DNA]</scope>
    <source>
        <strain evidence="12 13">NCTC12112</strain>
    </source>
</reference>
<name>A0AAX2J9F7_9FUSO</name>
<feature type="domain" description="Tyr recombinase" evidence="10">
    <location>
        <begin position="110"/>
        <end position="294"/>
    </location>
</feature>
<dbReference type="InterPro" id="IPR013762">
    <property type="entry name" value="Integrase-like_cat_sf"/>
</dbReference>
<evidence type="ECO:0000256" key="4">
    <source>
        <dbReference type="ARBA" id="ARBA00022829"/>
    </source>
</evidence>
<evidence type="ECO:0000256" key="7">
    <source>
        <dbReference type="ARBA" id="ARBA00023172"/>
    </source>
</evidence>
<keyword evidence="2" id="KW-0963">Cytoplasm</keyword>
<dbReference type="Gene3D" id="1.10.443.10">
    <property type="entry name" value="Intergrase catalytic core"/>
    <property type="match status" value="1"/>
</dbReference>
<dbReference type="GO" id="GO:0005737">
    <property type="term" value="C:cytoplasm"/>
    <property type="evidence" value="ECO:0007669"/>
    <property type="project" value="UniProtKB-SubCell"/>
</dbReference>
<gene>
    <name evidence="12" type="primary">xerC_1</name>
    <name evidence="12" type="ORF">NCTC12112_00780</name>
</gene>
<dbReference type="KEGG" id="ful:C4N20_11120"/>
<keyword evidence="4" id="KW-0159">Chromosome partition</keyword>
<keyword evidence="5" id="KW-0229">DNA integration</keyword>
<comment type="subcellular location">
    <subcellularLocation>
        <location evidence="1">Cytoplasm</location>
    </subcellularLocation>
</comment>
<feature type="domain" description="Core-binding (CB)" evidence="11">
    <location>
        <begin position="2"/>
        <end position="89"/>
    </location>
</feature>
<dbReference type="GO" id="GO:0051301">
    <property type="term" value="P:cell division"/>
    <property type="evidence" value="ECO:0007669"/>
    <property type="project" value="UniProtKB-KW"/>
</dbReference>
<proteinExistence type="predicted"/>
<dbReference type="InterPro" id="IPR004107">
    <property type="entry name" value="Integrase_SAM-like_N"/>
</dbReference>
<dbReference type="GO" id="GO:0015074">
    <property type="term" value="P:DNA integration"/>
    <property type="evidence" value="ECO:0007669"/>
    <property type="project" value="UniProtKB-KW"/>
</dbReference>
<evidence type="ECO:0000259" key="10">
    <source>
        <dbReference type="PROSITE" id="PS51898"/>
    </source>
</evidence>
<evidence type="ECO:0000313" key="12">
    <source>
        <dbReference type="EMBL" id="SQJ00500.1"/>
    </source>
</evidence>
<dbReference type="GO" id="GO:0003677">
    <property type="term" value="F:DNA binding"/>
    <property type="evidence" value="ECO:0007669"/>
    <property type="project" value="UniProtKB-UniRule"/>
</dbReference>
<dbReference type="GO" id="GO:0006310">
    <property type="term" value="P:DNA recombination"/>
    <property type="evidence" value="ECO:0007669"/>
    <property type="project" value="UniProtKB-KW"/>
</dbReference>
<dbReference type="Pfam" id="PF00589">
    <property type="entry name" value="Phage_integrase"/>
    <property type="match status" value="1"/>
</dbReference>
<protein>
    <submittedName>
        <fullName evidence="12">Tyrosine recombinase XerC</fullName>
    </submittedName>
</protein>
<keyword evidence="3" id="KW-0132">Cell division</keyword>
<evidence type="ECO:0000259" key="11">
    <source>
        <dbReference type="PROSITE" id="PS51900"/>
    </source>
</evidence>
<dbReference type="GeneID" id="78455366"/>
<dbReference type="Proteomes" id="UP000249008">
    <property type="component" value="Chromosome 1"/>
</dbReference>
<keyword evidence="7" id="KW-0233">DNA recombination</keyword>
<dbReference type="InterPro" id="IPR044068">
    <property type="entry name" value="CB"/>
</dbReference>
<dbReference type="PANTHER" id="PTHR30349:SF77">
    <property type="entry name" value="TYROSINE RECOMBINASE XERC"/>
    <property type="match status" value="1"/>
</dbReference>
<dbReference type="PANTHER" id="PTHR30349">
    <property type="entry name" value="PHAGE INTEGRASE-RELATED"/>
    <property type="match status" value="1"/>
</dbReference>
<organism evidence="12 13">
    <name type="scientific">Fusobacterium ulcerans</name>
    <dbReference type="NCBI Taxonomy" id="861"/>
    <lineage>
        <taxon>Bacteria</taxon>
        <taxon>Fusobacteriati</taxon>
        <taxon>Fusobacteriota</taxon>
        <taxon>Fusobacteriia</taxon>
        <taxon>Fusobacteriales</taxon>
        <taxon>Fusobacteriaceae</taxon>
        <taxon>Fusobacterium</taxon>
    </lineage>
</organism>
<evidence type="ECO:0000256" key="2">
    <source>
        <dbReference type="ARBA" id="ARBA00022490"/>
    </source>
</evidence>
<evidence type="ECO:0000256" key="8">
    <source>
        <dbReference type="ARBA" id="ARBA00023306"/>
    </source>
</evidence>
<dbReference type="SUPFAM" id="SSF56349">
    <property type="entry name" value="DNA breaking-rejoining enzymes"/>
    <property type="match status" value="1"/>
</dbReference>
<dbReference type="InterPro" id="IPR011010">
    <property type="entry name" value="DNA_brk_join_enz"/>
</dbReference>
<evidence type="ECO:0000256" key="1">
    <source>
        <dbReference type="ARBA" id="ARBA00004496"/>
    </source>
</evidence>
<dbReference type="InterPro" id="IPR050090">
    <property type="entry name" value="Tyrosine_recombinase_XerCD"/>
</dbReference>
<dbReference type="RefSeq" id="WP_005976356.1">
    <property type="nucleotide sequence ID" value="NZ_CABKNW010000001.1"/>
</dbReference>
<accession>A0AAX2J9F7</accession>
<evidence type="ECO:0000256" key="9">
    <source>
        <dbReference type="PROSITE-ProRule" id="PRU01248"/>
    </source>
</evidence>
<dbReference type="PROSITE" id="PS51898">
    <property type="entry name" value="TYR_RECOMBINASE"/>
    <property type="match status" value="1"/>
</dbReference>
<evidence type="ECO:0000256" key="3">
    <source>
        <dbReference type="ARBA" id="ARBA00022618"/>
    </source>
</evidence>
<keyword evidence="6 9" id="KW-0238">DNA-binding</keyword>
<dbReference type="InterPro" id="IPR010998">
    <property type="entry name" value="Integrase_recombinase_N"/>
</dbReference>
<dbReference type="Pfam" id="PF02899">
    <property type="entry name" value="Phage_int_SAM_1"/>
    <property type="match status" value="1"/>
</dbReference>
<evidence type="ECO:0000313" key="13">
    <source>
        <dbReference type="Proteomes" id="UP000249008"/>
    </source>
</evidence>
<sequence length="294" mass="34142">MENLDKNIKDFLYYAEFGENKSLNTIKSLKKDLSQLSEYLKNIEKIEEASKITPVMLRGFIIALQKNEVGKRSINRKLSSLRSFFKYLMKNNLIKNNPIEIINSPSFEAEKPDILTLEEINKLRDVINTDNANGLRDRLILELLYSSGITSTEMLSIGEQVFDLDSRTLLVSNGKANRYVFFSQRTREYFKRYVEAKKEKYGDKYNSSILFVNGSGSRLSDRSLRRIVDRYAARAGITREISPYSFRHTFAVHLLTKGMSLNFLQELMGHVTIESTKIYQEILYKIPFDFMNQS</sequence>
<dbReference type="GO" id="GO:0007059">
    <property type="term" value="P:chromosome segregation"/>
    <property type="evidence" value="ECO:0007669"/>
    <property type="project" value="UniProtKB-KW"/>
</dbReference>
<dbReference type="AlphaFoldDB" id="A0AAX2J9F7"/>
<evidence type="ECO:0000256" key="5">
    <source>
        <dbReference type="ARBA" id="ARBA00022908"/>
    </source>
</evidence>
<dbReference type="PROSITE" id="PS51900">
    <property type="entry name" value="CB"/>
    <property type="match status" value="1"/>
</dbReference>
<dbReference type="EMBL" id="LS483487">
    <property type="protein sequence ID" value="SQJ00500.1"/>
    <property type="molecule type" value="Genomic_DNA"/>
</dbReference>